<dbReference type="RefSeq" id="YP_009803159.1">
    <property type="nucleotide sequence ID" value="NC_047992.1"/>
</dbReference>
<dbReference type="KEGG" id="vg:54993719"/>
<reference evidence="2" key="1">
    <citation type="submission" date="2018-04" db="EMBL/GenBank/DDBJ databases">
        <authorList>
            <person name="Go L.Y."/>
            <person name="Mitchell J.A."/>
        </authorList>
    </citation>
    <scope>NUCLEOTIDE SEQUENCE [LARGE SCALE GENOMIC DNA]</scope>
</reference>
<name>A0A2Z4Q9L3_9CAUD</name>
<gene>
    <name evidence="1" type="primary">36</name>
    <name evidence="1" type="ORF">SEA_ZETA1847_36</name>
</gene>
<evidence type="ECO:0000313" key="1">
    <source>
        <dbReference type="EMBL" id="AWY06670.1"/>
    </source>
</evidence>
<accession>A0A2Z4Q9L3</accession>
<sequence length="74" mass="7923">MSPCIVGELAALRIASLKPCEWCGGDVLRPSTRSGECHVYREADVCPECSPDGEPHPRTGATQCVRCGLRLPAL</sequence>
<protein>
    <submittedName>
        <fullName evidence="1">Uncharacterized protein</fullName>
    </submittedName>
</protein>
<dbReference type="GeneID" id="54993719"/>
<organism evidence="1 2">
    <name type="scientific">Microbacterium phage Zeta1847</name>
    <dbReference type="NCBI Taxonomy" id="2201444"/>
    <lineage>
        <taxon>Viruses</taxon>
        <taxon>Duplodnaviria</taxon>
        <taxon>Heunggongvirae</taxon>
        <taxon>Uroviricota</taxon>
        <taxon>Caudoviricetes</taxon>
        <taxon>Casidaviridae</taxon>
        <taxon>Zetavirus</taxon>
        <taxon>Zetavirus zeta1847</taxon>
    </lineage>
</organism>
<dbReference type="EMBL" id="MH271320">
    <property type="protein sequence ID" value="AWY06670.1"/>
    <property type="molecule type" value="Genomic_DNA"/>
</dbReference>
<evidence type="ECO:0000313" key="2">
    <source>
        <dbReference type="Proteomes" id="UP000251243"/>
    </source>
</evidence>
<keyword evidence="2" id="KW-1185">Reference proteome</keyword>
<proteinExistence type="predicted"/>
<dbReference type="Proteomes" id="UP000251243">
    <property type="component" value="Segment"/>
</dbReference>